<feature type="region of interest" description="Disordered" evidence="1">
    <location>
        <begin position="66"/>
        <end position="103"/>
    </location>
</feature>
<organism evidence="2">
    <name type="scientific">Kwoniella pini CBS 10737</name>
    <dbReference type="NCBI Taxonomy" id="1296096"/>
    <lineage>
        <taxon>Eukaryota</taxon>
        <taxon>Fungi</taxon>
        <taxon>Dikarya</taxon>
        <taxon>Basidiomycota</taxon>
        <taxon>Agaricomycotina</taxon>
        <taxon>Tremellomycetes</taxon>
        <taxon>Tremellales</taxon>
        <taxon>Cryptococcaceae</taxon>
        <taxon>Kwoniella</taxon>
    </lineage>
</organism>
<feature type="region of interest" description="Disordered" evidence="1">
    <location>
        <begin position="802"/>
        <end position="830"/>
    </location>
</feature>
<feature type="region of interest" description="Disordered" evidence="1">
    <location>
        <begin position="319"/>
        <end position="430"/>
    </location>
</feature>
<reference evidence="2" key="3">
    <citation type="submission" date="2016-07" db="EMBL/GenBank/DDBJ databases">
        <title>Evolution of pathogenesis and genome organization in the Tremellales.</title>
        <authorList>
            <person name="Cuomo C."/>
            <person name="Litvintseva A."/>
            <person name="Heitman J."/>
            <person name="Chen Y."/>
            <person name="Sun S."/>
            <person name="Springer D."/>
            <person name="Dromer F."/>
            <person name="Young S."/>
            <person name="Zeng Q."/>
            <person name="Chapman S."/>
            <person name="Gujja S."/>
            <person name="Saif S."/>
            <person name="Birren B."/>
        </authorList>
    </citation>
    <scope>NUCLEOTIDE SEQUENCE</scope>
    <source>
        <strain evidence="2">CBS 10737</strain>
    </source>
</reference>
<evidence type="ECO:0000313" key="4">
    <source>
        <dbReference type="Proteomes" id="UP000094020"/>
    </source>
</evidence>
<feature type="compositionally biased region" description="Polar residues" evidence="1">
    <location>
        <begin position="387"/>
        <end position="398"/>
    </location>
</feature>
<feature type="compositionally biased region" description="Basic and acidic residues" evidence="1">
    <location>
        <begin position="87"/>
        <end position="96"/>
    </location>
</feature>
<feature type="compositionally biased region" description="Basic and acidic residues" evidence="1">
    <location>
        <begin position="399"/>
        <end position="412"/>
    </location>
</feature>
<feature type="compositionally biased region" description="Low complexity" evidence="1">
    <location>
        <begin position="277"/>
        <end position="290"/>
    </location>
</feature>
<feature type="compositionally biased region" description="Polar residues" evidence="1">
    <location>
        <begin position="523"/>
        <end position="541"/>
    </location>
</feature>
<sequence length="1454" mass="159957">MSSPRTIPPAPAPAPVPLPIAQNVPIQNPTPKKYSEGSMYEEMSPEDIEAWHRRYADFKKWRQDIPNKTQAGQAFSNPPGQSVGVRSFDHSCKESDTDTVPSTIMKNFMDAARARSGLDHQAGNMSHLPQSRLTSIKKVQSRSNLQARVETLGGSETPSSKSPSNHTVTRPPLSQKPVSSHNVAPAAIVESMKGPPIEIQPPSSKLPVKTSRLTNPQNSRSNQPTDPRPPPSQSPRPSEKLRSSVKPARPPPAPLLARPPGEANTAGHPLKPRETSHPSSTRPSRSPSEEIVPSPTPTAKYAEREAYISSALNLPLDMLAETEGGPTKIDSSSHFTTGRLDSLLGKNRSESRTKGSQRSAGSGTTLPTPNSERSSSVAGVEKADLARSNTTHSIARTTQRPETDRREHHYEGSYHLPVPGYLPGRSKTPSDATIVQAAKQPLPPSTHVSSQVTVVQPAGSHRHVSMQNTQSAGSQATIIKASRQPLPLLVTSQAIHADTIKIPVSVKTALGSPGPAARDPPTEATNIQSSQIPFSPSTSGSRGHHSAVITLKPAAEDSVGHASPRHIPLPPTVLANPSTEASQIPAAPSHRSQKPLRPALTPQQSFDGLNQAIALSRRQRDPSVGDLTAHFEPATYPLPPSGGTFFSSPEQVIAEAPRTTAHEVAFSTVQYIPPQSIDTTATASNHMAQPSTKSKSNQSNKSNKSKPPPTPSASAAAIPLPPSTILSTAHSTPRNLPSAPVPSLASPTARPPPPVTSSILPSHPIPASAIEILAPSPTSSNPTDALTEQRSLTHQALETDTHPHIHFSPGQISHSLRSDDDHVSFEVPSGSRGRLRVTLKWFRDGHRSARSSPRIAPERLSVVAEIEDRPPPLPPKTSSLMSKMMNKQPRDQSTRSKISQYHPPSEPPPQPQVRSRSTTPPSPNIHPIPEDHCPDLSPPPMKRDHPKSPTGSEQSHQHNPYYDPYYSGATLPAYAAMPQVYNMYSPPMAYRQPGAWVTNLGGPYRIAQSITQARNQPPPQNNIVESPSRESVDPPSDAESPQPLRAYSQPPAIGMNGLPQHNQTYWNVQEPKQGPSFWQKIFGKSPQQQQVDELRPEDSITVRNWARGVAPGGKPPTMIPTPYQNQVRPTILPQQGQRPTLAGTTYPGQGNNAFSAPRTTLYNVQGGYPPDYGRSRSRREPSVWEKFMYRRQTEEAIYRSPPIRRRRDLSSPVPVLPKNNKNRNIFGRRTTDDKRERMEGARFGADRNIRKEDRREETTRQDRLDQDIQRQKEKEERRRQRSLKRDAKALGLRREIFANVDQRDRPIDLGGANRQGRSGTLVGEWVGRFGRGRQRGQFPDSEAQVRKYQPTLWKDRLPFTGTKQSYQQTVVQSYQTRQQQYRQQPVRPERTQTLKRNLRITKRVQPTSRNVLGLGFESRTERTQNRAQRKGEKQGMMGMLGRLNLGNNMGNRRQ</sequence>
<reference evidence="3" key="4">
    <citation type="submission" date="2024-02" db="EMBL/GenBank/DDBJ databases">
        <title>Comparative genomics of Cryptococcus and Kwoniella reveals pathogenesis evolution and contrasting modes of karyotype evolution via chromosome fusion or intercentromeric recombination.</title>
        <authorList>
            <person name="Coelho M.A."/>
            <person name="David-Palma M."/>
            <person name="Shea T."/>
            <person name="Bowers K."/>
            <person name="McGinley-Smith S."/>
            <person name="Mohammad A.W."/>
            <person name="Gnirke A."/>
            <person name="Yurkov A.M."/>
            <person name="Nowrousian M."/>
            <person name="Sun S."/>
            <person name="Cuomo C.A."/>
            <person name="Heitman J."/>
        </authorList>
    </citation>
    <scope>NUCLEOTIDE SEQUENCE</scope>
    <source>
        <strain evidence="3">CBS 10737</strain>
    </source>
</reference>
<evidence type="ECO:0000313" key="3">
    <source>
        <dbReference type="EMBL" id="WWC71879.1"/>
    </source>
</evidence>
<feature type="region of interest" description="Disordered" evidence="1">
    <location>
        <begin position="1199"/>
        <end position="1284"/>
    </location>
</feature>
<feature type="compositionally biased region" description="Polar residues" evidence="1">
    <location>
        <begin position="123"/>
        <end position="146"/>
    </location>
</feature>
<dbReference type="RefSeq" id="XP_019010190.1">
    <property type="nucleotide sequence ID" value="XM_019156388.1"/>
</dbReference>
<feature type="compositionally biased region" description="Low complexity" evidence="1">
    <location>
        <begin position="736"/>
        <end position="747"/>
    </location>
</feature>
<dbReference type="EMBL" id="KI894012">
    <property type="protein sequence ID" value="OCF48971.1"/>
    <property type="molecule type" value="Genomic_DNA"/>
</dbReference>
<feature type="compositionally biased region" description="Polar residues" evidence="1">
    <location>
        <begin position="66"/>
        <end position="80"/>
    </location>
</feature>
<protein>
    <submittedName>
        <fullName evidence="2">Uncharacterized protein</fullName>
    </submittedName>
</protein>
<proteinExistence type="predicted"/>
<feature type="compositionally biased region" description="Polar residues" evidence="1">
    <location>
        <begin position="154"/>
        <end position="168"/>
    </location>
</feature>
<feature type="compositionally biased region" description="Polar residues" evidence="1">
    <location>
        <begin position="354"/>
        <end position="377"/>
    </location>
</feature>
<keyword evidence="4" id="KW-1185">Reference proteome</keyword>
<feature type="compositionally biased region" description="Polar residues" evidence="1">
    <location>
        <begin position="1011"/>
        <end position="1025"/>
    </location>
</feature>
<reference evidence="3" key="2">
    <citation type="submission" date="2013-07" db="EMBL/GenBank/DDBJ databases">
        <authorList>
            <consortium name="The Broad Institute Genome Sequencing Platform"/>
            <person name="Cuomo C."/>
            <person name="Litvintseva A."/>
            <person name="Chen Y."/>
            <person name="Heitman J."/>
            <person name="Sun S."/>
            <person name="Springer D."/>
            <person name="Dromer F."/>
            <person name="Young S.K."/>
            <person name="Zeng Q."/>
            <person name="Gargeya S."/>
            <person name="Fitzgerald M."/>
            <person name="Abouelleil A."/>
            <person name="Alvarado L."/>
            <person name="Berlin A.M."/>
            <person name="Chapman S.B."/>
            <person name="Dewar J."/>
            <person name="Goldberg J."/>
            <person name="Griggs A."/>
            <person name="Gujja S."/>
            <person name="Hansen M."/>
            <person name="Howarth C."/>
            <person name="Imamovic A."/>
            <person name="Larimer J."/>
            <person name="McCowan C."/>
            <person name="Murphy C."/>
            <person name="Pearson M."/>
            <person name="Priest M."/>
            <person name="Roberts A."/>
            <person name="Saif S."/>
            <person name="Shea T."/>
            <person name="Sykes S."/>
            <person name="Wortman J."/>
            <person name="Nusbaum C."/>
            <person name="Birren B."/>
        </authorList>
    </citation>
    <scope>NUCLEOTIDE SEQUENCE</scope>
    <source>
        <strain evidence="3">CBS 10737</strain>
    </source>
</reference>
<feature type="region of interest" description="Disordered" evidence="1">
    <location>
        <begin position="682"/>
        <end position="762"/>
    </location>
</feature>
<evidence type="ECO:0000256" key="1">
    <source>
        <dbReference type="SAM" id="MobiDB-lite"/>
    </source>
</evidence>
<gene>
    <name evidence="2" type="ORF">I206_04658</name>
    <name evidence="3" type="ORF">I206_105838</name>
</gene>
<feature type="compositionally biased region" description="Polar residues" evidence="1">
    <location>
        <begin position="949"/>
        <end position="958"/>
    </location>
</feature>
<feature type="compositionally biased region" description="Low complexity" evidence="1">
    <location>
        <begin position="689"/>
        <end position="702"/>
    </location>
</feature>
<feature type="region of interest" description="Disordered" evidence="1">
    <location>
        <begin position="115"/>
        <end position="303"/>
    </location>
</feature>
<dbReference type="GeneID" id="30173027"/>
<dbReference type="EMBL" id="CP144526">
    <property type="protein sequence ID" value="WWC71879.1"/>
    <property type="molecule type" value="Genomic_DNA"/>
</dbReference>
<feature type="region of interest" description="Disordered" evidence="1">
    <location>
        <begin position="1"/>
        <end position="41"/>
    </location>
</feature>
<dbReference type="KEGG" id="kpin:30173027"/>
<feature type="compositionally biased region" description="Basic and acidic residues" evidence="1">
    <location>
        <begin position="1229"/>
        <end position="1284"/>
    </location>
</feature>
<dbReference type="OrthoDB" id="2564780at2759"/>
<feature type="region of interest" description="Disordered" evidence="1">
    <location>
        <begin position="1011"/>
        <end position="1060"/>
    </location>
</feature>
<feature type="compositionally biased region" description="Low complexity" evidence="1">
    <location>
        <begin position="712"/>
        <end position="726"/>
    </location>
</feature>
<dbReference type="Proteomes" id="UP000094020">
    <property type="component" value="Chromosome 8"/>
</dbReference>
<accession>A0A1B9I0I9</accession>
<evidence type="ECO:0000313" key="2">
    <source>
        <dbReference type="EMBL" id="OCF48971.1"/>
    </source>
</evidence>
<feature type="compositionally biased region" description="Pro residues" evidence="1">
    <location>
        <begin position="1"/>
        <end position="18"/>
    </location>
</feature>
<name>A0A1B9I0I9_9TREE</name>
<reference evidence="2" key="1">
    <citation type="submission" date="2013-07" db="EMBL/GenBank/DDBJ databases">
        <title>The Genome Sequence of Cryptococcus pinus CBS10737.</title>
        <authorList>
            <consortium name="The Broad Institute Genome Sequencing Platform"/>
            <person name="Cuomo C."/>
            <person name="Litvintseva A."/>
            <person name="Chen Y."/>
            <person name="Heitman J."/>
            <person name="Sun S."/>
            <person name="Springer D."/>
            <person name="Dromer F."/>
            <person name="Young S.K."/>
            <person name="Zeng Q."/>
            <person name="Gargeya S."/>
            <person name="Fitzgerald M."/>
            <person name="Abouelleil A."/>
            <person name="Alvarado L."/>
            <person name="Berlin A.M."/>
            <person name="Chapman S.B."/>
            <person name="Dewar J."/>
            <person name="Goldberg J."/>
            <person name="Griggs A."/>
            <person name="Gujja S."/>
            <person name="Hansen M."/>
            <person name="Howarth C."/>
            <person name="Imamovic A."/>
            <person name="Larimer J."/>
            <person name="McCowan C."/>
            <person name="Murphy C."/>
            <person name="Pearson M."/>
            <person name="Priest M."/>
            <person name="Roberts A."/>
            <person name="Saif S."/>
            <person name="Shea T."/>
            <person name="Sykes S."/>
            <person name="Wortman J."/>
            <person name="Nusbaum C."/>
            <person name="Birren B."/>
        </authorList>
    </citation>
    <scope>NUCLEOTIDE SEQUENCE [LARGE SCALE GENOMIC DNA]</scope>
    <source>
        <strain evidence="2">CBS 10737</strain>
    </source>
</reference>
<feature type="region of interest" description="Disordered" evidence="1">
    <location>
        <begin position="861"/>
        <end position="963"/>
    </location>
</feature>
<feature type="region of interest" description="Disordered" evidence="1">
    <location>
        <begin position="511"/>
        <end position="603"/>
    </location>
</feature>